<dbReference type="Gene3D" id="3.40.50.300">
    <property type="entry name" value="P-loop containing nucleotide triphosphate hydrolases"/>
    <property type="match status" value="1"/>
</dbReference>
<dbReference type="InterPro" id="IPR027417">
    <property type="entry name" value="P-loop_NTPase"/>
</dbReference>
<evidence type="ECO:0000313" key="4">
    <source>
        <dbReference type="EMBL" id="EEG77108.1"/>
    </source>
</evidence>
<evidence type="ECO:0000259" key="2">
    <source>
        <dbReference type="Pfam" id="PF20438"/>
    </source>
</evidence>
<accession>C0GI34</accession>
<dbReference type="InterPro" id="IPR046840">
    <property type="entry name" value="SpoIVA_C"/>
</dbReference>
<dbReference type="Proteomes" id="UP000006443">
    <property type="component" value="Unassembled WGS sequence"/>
</dbReference>
<dbReference type="Pfam" id="PF20438">
    <property type="entry name" value="SpoIVA_middle"/>
    <property type="match status" value="1"/>
</dbReference>
<dbReference type="Pfam" id="PF20439">
    <property type="entry name" value="SpoIVA_C"/>
    <property type="match status" value="1"/>
</dbReference>
<dbReference type="InterPro" id="IPR046841">
    <property type="entry name" value="SpoIVA_middle"/>
</dbReference>
<feature type="domain" description="Stage IV sporulation protein A ATPase" evidence="1">
    <location>
        <begin position="2"/>
        <end position="236"/>
    </location>
</feature>
<dbReference type="SUPFAM" id="SSF52540">
    <property type="entry name" value="P-loop containing nucleoside triphosphate hydrolases"/>
    <property type="match status" value="1"/>
</dbReference>
<dbReference type="AlphaFoldDB" id="C0GI34"/>
<dbReference type="PIRSF" id="PIRSF007466">
    <property type="entry name" value="SpoIVA"/>
    <property type="match status" value="1"/>
</dbReference>
<evidence type="ECO:0000259" key="3">
    <source>
        <dbReference type="Pfam" id="PF20439"/>
    </source>
</evidence>
<protein>
    <submittedName>
        <fullName evidence="4">Stage IV sporulation protein A</fullName>
    </submittedName>
</protein>
<keyword evidence="5" id="KW-1185">Reference proteome</keyword>
<dbReference type="InterPro" id="IPR046842">
    <property type="entry name" value="SpoIVA_ATPase"/>
</dbReference>
<sequence>MKFDLIQHIVERTGGDIYLGVVGPVRTGKSTFIKKFMELVVIPNIADENDQERARDELPQSSAGKTIMTTEPKFIPDEAIEIKVRDNISMRVRLVDCVGYTVSGALGYEDEGAPRMVTTPWFDYDIPFEEAAEVGTRKVITDHSTIGVVVTTDGSISDIPRAEYVDAEQRVVDELKELGKPFVMLLNSARPYSQEALALKEELAEAYNVPVIPFNALQMMEEDVNVIFQEVLYEFPVREVNINLPSWVEVLDGDHWLRTDYNQTIRESVDGVTRLRDVDSMVECLSTKDIVENIMLKEMDLGTGKAVIEIKAPEELFEQVLSEICGIEIEDQADLLKILKESVAAKKEYDKLADAMEQVKETGYGIVPPQLDEMSLEEPEIIRQGGRFGVRLKASAPSLHVIRVDVKSEFAPIVGTEKQSEELVNYIMGEFEENPEKIWQSDIFGKSLHAVVKDGIGTKLGNMPPNAQDKLQETLEKIINEGSGGLIAIIL</sequence>
<dbReference type="GO" id="GO:0005524">
    <property type="term" value="F:ATP binding"/>
    <property type="evidence" value="ECO:0007669"/>
    <property type="project" value="InterPro"/>
</dbReference>
<dbReference type="InterPro" id="IPR014201">
    <property type="entry name" value="Spore_IV_A"/>
</dbReference>
<dbReference type="Pfam" id="PF09547">
    <property type="entry name" value="SpoIVA_ATPase"/>
    <property type="match status" value="1"/>
</dbReference>
<comment type="caution">
    <text evidence="4">The sequence shown here is derived from an EMBL/GenBank/DDBJ whole genome shotgun (WGS) entry which is preliminary data.</text>
</comment>
<name>C0GI34_DETAL</name>
<organism evidence="4 5">
    <name type="scientific">Dethiobacter alkaliphilus AHT 1</name>
    <dbReference type="NCBI Taxonomy" id="555088"/>
    <lineage>
        <taxon>Bacteria</taxon>
        <taxon>Bacillati</taxon>
        <taxon>Bacillota</taxon>
        <taxon>Dethiobacteria</taxon>
        <taxon>Dethiobacterales</taxon>
        <taxon>Dethiobacteraceae</taxon>
        <taxon>Dethiobacter</taxon>
    </lineage>
</organism>
<dbReference type="RefSeq" id="WP_008517280.1">
    <property type="nucleotide sequence ID" value="NZ_ACJM01000010.1"/>
</dbReference>
<dbReference type="EMBL" id="ACJM01000010">
    <property type="protein sequence ID" value="EEG77108.1"/>
    <property type="molecule type" value="Genomic_DNA"/>
</dbReference>
<gene>
    <name evidence="4" type="ORF">DealDRAFT_2143</name>
</gene>
<dbReference type="STRING" id="555088.DealDRAFT_2143"/>
<dbReference type="GO" id="GO:0016887">
    <property type="term" value="F:ATP hydrolysis activity"/>
    <property type="evidence" value="ECO:0007669"/>
    <property type="project" value="InterPro"/>
</dbReference>
<proteinExistence type="predicted"/>
<dbReference type="OrthoDB" id="9761464at2"/>
<feature type="domain" description="Stage IV sporulation protein A middle" evidence="2">
    <location>
        <begin position="237"/>
        <end position="415"/>
    </location>
</feature>
<dbReference type="GO" id="GO:0043934">
    <property type="term" value="P:sporulation"/>
    <property type="evidence" value="ECO:0007669"/>
    <property type="project" value="InterPro"/>
</dbReference>
<dbReference type="NCBIfam" id="TIGR02836">
    <property type="entry name" value="spore_IV_A"/>
    <property type="match status" value="1"/>
</dbReference>
<reference evidence="4 5" key="1">
    <citation type="submission" date="2009-02" db="EMBL/GenBank/DDBJ databases">
        <title>Sequencing of the draft genome and assembly of Dethiobacter alkaliphilus AHT 1.</title>
        <authorList>
            <consortium name="US DOE Joint Genome Institute (JGI-PGF)"/>
            <person name="Lucas S."/>
            <person name="Copeland A."/>
            <person name="Lapidus A."/>
            <person name="Glavina del Rio T."/>
            <person name="Dalin E."/>
            <person name="Tice H."/>
            <person name="Bruce D."/>
            <person name="Goodwin L."/>
            <person name="Pitluck S."/>
            <person name="Larimer F."/>
            <person name="Land M.L."/>
            <person name="Hauser L."/>
            <person name="Muyzer G."/>
        </authorList>
    </citation>
    <scope>NUCLEOTIDE SEQUENCE [LARGE SCALE GENOMIC DNA]</scope>
    <source>
        <strain evidence="4 5">AHT 1</strain>
    </source>
</reference>
<dbReference type="eggNOG" id="COG0370">
    <property type="taxonomic scope" value="Bacteria"/>
</dbReference>
<evidence type="ECO:0000313" key="5">
    <source>
        <dbReference type="Proteomes" id="UP000006443"/>
    </source>
</evidence>
<feature type="domain" description="Sporulation stage IV protein A C-terminal" evidence="3">
    <location>
        <begin position="416"/>
        <end position="491"/>
    </location>
</feature>
<evidence type="ECO:0000259" key="1">
    <source>
        <dbReference type="Pfam" id="PF09547"/>
    </source>
</evidence>